<dbReference type="PANTHER" id="PTHR31286:SF173">
    <property type="entry name" value="DUF4283 DOMAIN-CONTAINING PROTEIN"/>
    <property type="match status" value="1"/>
</dbReference>
<name>A0A067EVP7_CITSI</name>
<dbReference type="AlphaFoldDB" id="A0A067EVP7"/>
<protein>
    <submittedName>
        <fullName evidence="2">Uncharacterized protein</fullName>
    </submittedName>
</protein>
<reference evidence="2 3" key="1">
    <citation type="submission" date="2014-04" db="EMBL/GenBank/DDBJ databases">
        <authorList>
            <consortium name="International Citrus Genome Consortium"/>
            <person name="Gmitter F."/>
            <person name="Chen C."/>
            <person name="Farmerie W."/>
            <person name="Harkins T."/>
            <person name="Desany B."/>
            <person name="Mohiuddin M."/>
            <person name="Kodira C."/>
            <person name="Borodovsky M."/>
            <person name="Lomsadze A."/>
            <person name="Burns P."/>
            <person name="Jenkins J."/>
            <person name="Prochnik S."/>
            <person name="Shu S."/>
            <person name="Chapman J."/>
            <person name="Pitluck S."/>
            <person name="Schmutz J."/>
            <person name="Rokhsar D."/>
        </authorList>
    </citation>
    <scope>NUCLEOTIDE SEQUENCE</scope>
</reference>
<dbReference type="EMBL" id="KK784987">
    <property type="protein sequence ID" value="KDO55267.1"/>
    <property type="molecule type" value="Genomic_DNA"/>
</dbReference>
<feature type="region of interest" description="Disordered" evidence="1">
    <location>
        <begin position="1"/>
        <end position="21"/>
    </location>
</feature>
<gene>
    <name evidence="2" type="ORF">CISIN_1g044360mg</name>
</gene>
<dbReference type="PANTHER" id="PTHR31286">
    <property type="entry name" value="GLYCINE-RICH CELL WALL STRUCTURAL PROTEIN 1.8-LIKE"/>
    <property type="match status" value="1"/>
</dbReference>
<dbReference type="InterPro" id="IPR040256">
    <property type="entry name" value="At4g02000-like"/>
</dbReference>
<feature type="compositionally biased region" description="Basic and acidic residues" evidence="1">
    <location>
        <begin position="1"/>
        <end position="10"/>
    </location>
</feature>
<evidence type="ECO:0000256" key="1">
    <source>
        <dbReference type="SAM" id="MobiDB-lite"/>
    </source>
</evidence>
<evidence type="ECO:0000313" key="2">
    <source>
        <dbReference type="EMBL" id="KDO55267.1"/>
    </source>
</evidence>
<dbReference type="Proteomes" id="UP000027120">
    <property type="component" value="Unassembled WGS sequence"/>
</dbReference>
<keyword evidence="3" id="KW-1185">Reference proteome</keyword>
<organism evidence="2 3">
    <name type="scientific">Citrus sinensis</name>
    <name type="common">Sweet orange</name>
    <name type="synonym">Citrus aurantium var. sinensis</name>
    <dbReference type="NCBI Taxonomy" id="2711"/>
    <lineage>
        <taxon>Eukaryota</taxon>
        <taxon>Viridiplantae</taxon>
        <taxon>Streptophyta</taxon>
        <taxon>Embryophyta</taxon>
        <taxon>Tracheophyta</taxon>
        <taxon>Spermatophyta</taxon>
        <taxon>Magnoliopsida</taxon>
        <taxon>eudicotyledons</taxon>
        <taxon>Gunneridae</taxon>
        <taxon>Pentapetalae</taxon>
        <taxon>rosids</taxon>
        <taxon>malvids</taxon>
        <taxon>Sapindales</taxon>
        <taxon>Rutaceae</taxon>
        <taxon>Aurantioideae</taxon>
        <taxon>Citrus</taxon>
    </lineage>
</organism>
<proteinExistence type="predicted"/>
<evidence type="ECO:0000313" key="3">
    <source>
        <dbReference type="Proteomes" id="UP000027120"/>
    </source>
</evidence>
<sequence length="156" mass="17927">MKKTKFRSDGDDGDNPQQMSFKDKLMEDHLLVEEDFVGKDDDLDFDSGDVVVETDGTLPSISFSHEFRIVDDEQFALTQGPWKIWSPQFDSSNGKIDYIVAWLRLLGMPLNYYHKRILRFFGQVIGNVLKIDYNTESASKGKFARIAVEINLNKLL</sequence>
<accession>A0A067EVP7</accession>
<feature type="non-terminal residue" evidence="2">
    <location>
        <position position="156"/>
    </location>
</feature>